<feature type="compositionally biased region" description="Polar residues" evidence="1">
    <location>
        <begin position="90"/>
        <end position="110"/>
    </location>
</feature>
<dbReference type="AlphaFoldDB" id="A0AAU9IJP3"/>
<dbReference type="Pfam" id="PF00536">
    <property type="entry name" value="SAM_1"/>
    <property type="match status" value="1"/>
</dbReference>
<dbReference type="EMBL" id="CAJZBQ010000004">
    <property type="protein sequence ID" value="CAG9311339.1"/>
    <property type="molecule type" value="Genomic_DNA"/>
</dbReference>
<reference evidence="3" key="1">
    <citation type="submission" date="2021-09" db="EMBL/GenBank/DDBJ databases">
        <authorList>
            <consortium name="AG Swart"/>
            <person name="Singh M."/>
            <person name="Singh A."/>
            <person name="Seah K."/>
            <person name="Emmerich C."/>
        </authorList>
    </citation>
    <scope>NUCLEOTIDE SEQUENCE</scope>
    <source>
        <strain evidence="3">ATCC30299</strain>
    </source>
</reference>
<comment type="caution">
    <text evidence="3">The sequence shown here is derived from an EMBL/GenBank/DDBJ whole genome shotgun (WGS) entry which is preliminary data.</text>
</comment>
<dbReference type="InterPro" id="IPR013761">
    <property type="entry name" value="SAM/pointed_sf"/>
</dbReference>
<evidence type="ECO:0000313" key="3">
    <source>
        <dbReference type="EMBL" id="CAG9311339.1"/>
    </source>
</evidence>
<accession>A0AAU9IJP3</accession>
<dbReference type="Proteomes" id="UP001162131">
    <property type="component" value="Unassembled WGS sequence"/>
</dbReference>
<dbReference type="Gene3D" id="1.10.150.50">
    <property type="entry name" value="Transcription Factor, Ets-1"/>
    <property type="match status" value="1"/>
</dbReference>
<keyword evidence="4" id="KW-1185">Reference proteome</keyword>
<evidence type="ECO:0000259" key="2">
    <source>
        <dbReference type="Pfam" id="PF00536"/>
    </source>
</evidence>
<feature type="domain" description="SAM" evidence="2">
    <location>
        <begin position="4"/>
        <end position="58"/>
    </location>
</feature>
<proteinExistence type="predicted"/>
<dbReference type="InterPro" id="IPR001660">
    <property type="entry name" value="SAM"/>
</dbReference>
<protein>
    <recommendedName>
        <fullName evidence="2">SAM domain-containing protein</fullName>
    </recommendedName>
</protein>
<dbReference type="SUPFAM" id="SSF47769">
    <property type="entry name" value="SAM/Pointed domain"/>
    <property type="match status" value="1"/>
</dbReference>
<feature type="compositionally biased region" description="Pro residues" evidence="1">
    <location>
        <begin position="71"/>
        <end position="83"/>
    </location>
</feature>
<evidence type="ECO:0000313" key="4">
    <source>
        <dbReference type="Proteomes" id="UP001162131"/>
    </source>
</evidence>
<evidence type="ECO:0000256" key="1">
    <source>
        <dbReference type="SAM" id="MobiDB-lite"/>
    </source>
</evidence>
<organism evidence="3 4">
    <name type="scientific">Blepharisma stoltei</name>
    <dbReference type="NCBI Taxonomy" id="1481888"/>
    <lineage>
        <taxon>Eukaryota</taxon>
        <taxon>Sar</taxon>
        <taxon>Alveolata</taxon>
        <taxon>Ciliophora</taxon>
        <taxon>Postciliodesmatophora</taxon>
        <taxon>Heterotrichea</taxon>
        <taxon>Heterotrichida</taxon>
        <taxon>Blepharismidae</taxon>
        <taxon>Blepharisma</taxon>
    </lineage>
</organism>
<sequence>MVSIQTALETIALEKYTEPFQAAGISTLDDLLALSVDQLTQAMNSVGMLKGHTFKLKKFVDDTKLKGFNPTPTPAPVITPPAPAVHKETPASNGNSQPAPTPAPSKTVQKNDIPEAINPTLLSSQMDGLTKQLNGMIALHDQVTSTLKAILDVDLNKYKKAIEEIEQVQVSLKAFFGKQPQKDIEMQG</sequence>
<name>A0AAU9IJP3_9CILI</name>
<gene>
    <name evidence="3" type="ORF">BSTOLATCC_MIC3629</name>
</gene>
<feature type="region of interest" description="Disordered" evidence="1">
    <location>
        <begin position="70"/>
        <end position="110"/>
    </location>
</feature>